<comment type="caution">
    <text evidence="1">The sequence shown here is derived from an EMBL/GenBank/DDBJ whole genome shotgun (WGS) entry which is preliminary data.</text>
</comment>
<proteinExistence type="predicted"/>
<gene>
    <name evidence="1" type="ORF">B597_008965</name>
</gene>
<organism evidence="1 2">
    <name type="scientific">Stutzerimonas stutzeri KOS6</name>
    <dbReference type="NCBI Taxonomy" id="1218352"/>
    <lineage>
        <taxon>Bacteria</taxon>
        <taxon>Pseudomonadati</taxon>
        <taxon>Pseudomonadota</taxon>
        <taxon>Gammaproteobacteria</taxon>
        <taxon>Pseudomonadales</taxon>
        <taxon>Pseudomonadaceae</taxon>
        <taxon>Stutzerimonas</taxon>
    </lineage>
</organism>
<evidence type="ECO:0000313" key="1">
    <source>
        <dbReference type="EMBL" id="EWC41537.1"/>
    </source>
</evidence>
<accession>A0A061JP70</accession>
<protein>
    <submittedName>
        <fullName evidence="1">Uncharacterized protein</fullName>
    </submittedName>
</protein>
<dbReference type="HOGENOM" id="CLU_164755_0_0_6"/>
<name>A0A061JP70_STUST</name>
<dbReference type="AlphaFoldDB" id="A0A061JP70"/>
<dbReference type="Proteomes" id="UP000026923">
    <property type="component" value="Unassembled WGS sequence"/>
</dbReference>
<sequence>MEWNNRQSEQQLVFDQRQQIQRILSHFQHVIPLGQVLAARPFIHNRIIAFAVNRQNNRLQTTLANHLDFNIELTVDNRSTLLIATKGETGAHHTLILFKRIGEPLEL</sequence>
<evidence type="ECO:0000313" key="2">
    <source>
        <dbReference type="Proteomes" id="UP000026923"/>
    </source>
</evidence>
<dbReference type="EMBL" id="AMCZ02000009">
    <property type="protein sequence ID" value="EWC41537.1"/>
    <property type="molecule type" value="Genomic_DNA"/>
</dbReference>
<reference evidence="1 2" key="1">
    <citation type="journal article" date="2013" name="Genome Announc.">
        <title>Draft Genome of the Nitrogen-Fixing Bacterium Pseudomonas stutzeri Strain KOS6 Isolated from Industrial Hydrocarbon Sludge.</title>
        <authorList>
            <person name="Grigoryeva T.V."/>
            <person name="Laikov A.V."/>
            <person name="Naumova R.P."/>
            <person name="Manolov A.I."/>
            <person name="Larin A.K."/>
            <person name="Karpova I.Y."/>
            <person name="Semashko T.A."/>
            <person name="Alexeev D.G."/>
            <person name="Kostryukova E.S."/>
            <person name="Muller R."/>
            <person name="Govorun V.M."/>
        </authorList>
    </citation>
    <scope>NUCLEOTIDE SEQUENCE [LARGE SCALE GENOMIC DNA]</scope>
    <source>
        <strain evidence="1 2">KOS6</strain>
    </source>
</reference>